<name>A0ACA9RAR1_9GLOM</name>
<evidence type="ECO:0000313" key="2">
    <source>
        <dbReference type="Proteomes" id="UP000789920"/>
    </source>
</evidence>
<dbReference type="EMBL" id="CAJVQC010047228">
    <property type="protein sequence ID" value="CAG8784431.1"/>
    <property type="molecule type" value="Genomic_DNA"/>
</dbReference>
<reference evidence="1" key="1">
    <citation type="submission" date="2021-06" db="EMBL/GenBank/DDBJ databases">
        <authorList>
            <person name="Kallberg Y."/>
            <person name="Tangrot J."/>
            <person name="Rosling A."/>
        </authorList>
    </citation>
    <scope>NUCLEOTIDE SEQUENCE</scope>
    <source>
        <strain evidence="1">MA461A</strain>
    </source>
</reference>
<comment type="caution">
    <text evidence="1">The sequence shown here is derived from an EMBL/GenBank/DDBJ whole genome shotgun (WGS) entry which is preliminary data.</text>
</comment>
<gene>
    <name evidence="1" type="ORF">RPERSI_LOCUS18071</name>
</gene>
<keyword evidence="2" id="KW-1185">Reference proteome</keyword>
<proteinExistence type="predicted"/>
<sequence>MENFLLTYTPISTITVATALYKHAESGSWSGNREQEVQKFVKTLENVKNTIKRTPGEEERLRKLRNFGTGEGLRQRYLYSSEWTAPVMILTAIDYIYSLVELDVLQIDVMSWQEDANANIDSLKREVRKRTNETSGYEKQMWERVETELHDINVSELGFDHPLCSGILDIKSKPFTKMPTSLCNIFQEPFQKYKLTKNNAIFNMCEKFVMDEEGKISSKYDISGNIEFGRWVDQPEKLEQITRELLEAMGKVWRSPKYKLFIKDGEPQVLRDMLEIYAMRKETGIFKYCLLEQAPIPLHIATPTDVYALIHILLTLRTAVA</sequence>
<accession>A0ACA9RAR1</accession>
<dbReference type="Proteomes" id="UP000789920">
    <property type="component" value="Unassembled WGS sequence"/>
</dbReference>
<organism evidence="1 2">
    <name type="scientific">Racocetra persica</name>
    <dbReference type="NCBI Taxonomy" id="160502"/>
    <lineage>
        <taxon>Eukaryota</taxon>
        <taxon>Fungi</taxon>
        <taxon>Fungi incertae sedis</taxon>
        <taxon>Mucoromycota</taxon>
        <taxon>Glomeromycotina</taxon>
        <taxon>Glomeromycetes</taxon>
        <taxon>Diversisporales</taxon>
        <taxon>Gigasporaceae</taxon>
        <taxon>Racocetra</taxon>
    </lineage>
</organism>
<feature type="non-terminal residue" evidence="1">
    <location>
        <position position="321"/>
    </location>
</feature>
<protein>
    <submittedName>
        <fullName evidence="1">4899_t:CDS:1</fullName>
    </submittedName>
</protein>
<evidence type="ECO:0000313" key="1">
    <source>
        <dbReference type="EMBL" id="CAG8784431.1"/>
    </source>
</evidence>